<dbReference type="RefSeq" id="WP_029410598.1">
    <property type="nucleotide sequence ID" value="NZ_CP061839.1"/>
</dbReference>
<dbReference type="Proteomes" id="UP000593915">
    <property type="component" value="Chromosome"/>
</dbReference>
<dbReference type="EMBL" id="CP061839">
    <property type="protein sequence ID" value="QOW61896.1"/>
    <property type="molecule type" value="Genomic_DNA"/>
</dbReference>
<sequence>MKKFCILLFFASFTVFAEDAALPDIKPDKTGSEKVEYNALKPAVSEQSPEPFYFTEFSVFVRDKAVVITWKASAEKRNVILYRSIKSFSSLISLTEAVPLANITDTGLPYIDYPAAGIPYYYAIAEENQIASGNIKFVDGKNTVSAPVEILFSGAEADRAAAYDTRPVPLPFLNPAKEEQKRILFFSSQTENLISSLTAEKRDYREFVLSSLRRDYYIFSDDKKTPEGGETMELQRILKDSFLTQKWERCEKELNAFLSIRRTSRVAARSRFYLGEVLFFQNKYEAALLKFLTAQDMYPAQSAEWAQYCLLELANSSKQRK</sequence>
<proteinExistence type="predicted"/>
<dbReference type="AlphaFoldDB" id="A0A7S7AXS6"/>
<organism evidence="2 3">
    <name type="scientific">Treponema pedis</name>
    <dbReference type="NCBI Taxonomy" id="409322"/>
    <lineage>
        <taxon>Bacteria</taxon>
        <taxon>Pseudomonadati</taxon>
        <taxon>Spirochaetota</taxon>
        <taxon>Spirochaetia</taxon>
        <taxon>Spirochaetales</taxon>
        <taxon>Treponemataceae</taxon>
        <taxon>Treponema</taxon>
    </lineage>
</organism>
<dbReference type="Gene3D" id="1.25.40.10">
    <property type="entry name" value="Tetratricopeptide repeat domain"/>
    <property type="match status" value="1"/>
</dbReference>
<reference evidence="2 3" key="1">
    <citation type="submission" date="2020-09" db="EMBL/GenBank/DDBJ databases">
        <title>Characterization of Treponema spp. from bovine digital dermatitis in Korea.</title>
        <authorList>
            <person name="Espiritu H.M."/>
            <person name="Cho Y.I."/>
            <person name="Mamuad L."/>
        </authorList>
    </citation>
    <scope>NUCLEOTIDE SEQUENCE [LARGE SCALE GENOMIC DNA]</scope>
    <source>
        <strain evidence="2 3">KS1</strain>
    </source>
</reference>
<gene>
    <name evidence="2" type="ORF">IFE08_05950</name>
</gene>
<protein>
    <submittedName>
        <fullName evidence="2">Tetratricopeptide repeat protein</fullName>
    </submittedName>
</protein>
<evidence type="ECO:0000313" key="2">
    <source>
        <dbReference type="EMBL" id="QOW61896.1"/>
    </source>
</evidence>
<name>A0A7S7AXS6_9SPIR</name>
<feature type="chain" id="PRO_5032476011" evidence="1">
    <location>
        <begin position="18"/>
        <end position="321"/>
    </location>
</feature>
<evidence type="ECO:0000256" key="1">
    <source>
        <dbReference type="SAM" id="SignalP"/>
    </source>
</evidence>
<dbReference type="InterPro" id="IPR011990">
    <property type="entry name" value="TPR-like_helical_dom_sf"/>
</dbReference>
<accession>A0A7S7AXS6</accession>
<feature type="signal peptide" evidence="1">
    <location>
        <begin position="1"/>
        <end position="17"/>
    </location>
</feature>
<keyword evidence="1" id="KW-0732">Signal</keyword>
<evidence type="ECO:0000313" key="3">
    <source>
        <dbReference type="Proteomes" id="UP000593915"/>
    </source>
</evidence>